<dbReference type="STRING" id="457427.SSOG_01964"/>
<organism evidence="1 2">
    <name type="scientific">Streptomyces himastatinicus ATCC 53653</name>
    <dbReference type="NCBI Taxonomy" id="457427"/>
    <lineage>
        <taxon>Bacteria</taxon>
        <taxon>Bacillati</taxon>
        <taxon>Actinomycetota</taxon>
        <taxon>Actinomycetes</taxon>
        <taxon>Kitasatosporales</taxon>
        <taxon>Streptomycetaceae</taxon>
        <taxon>Streptomyces</taxon>
        <taxon>Streptomyces violaceusniger group</taxon>
    </lineage>
</organism>
<protein>
    <submittedName>
        <fullName evidence="1">Uncharacterized protein</fullName>
    </submittedName>
</protein>
<name>D9WU04_9ACTN</name>
<dbReference type="EMBL" id="GG657754">
    <property type="protein sequence ID" value="EFL22252.1"/>
    <property type="molecule type" value="Genomic_DNA"/>
</dbReference>
<proteinExistence type="predicted"/>
<sequence length="218" mass="24138">MTTGDALLPESDTGTAAFDVLHTLVIKGMAPADPLVAGSGHDREDVLAELEKLRADGHATHMERRGLWRITAEGRERHTALIADDLAGDGRDRLRPGYERFLPVNDRFKELCTRWQLRDGATNDHTDAAYDQARVAELGAVHDEAVEVTGELTAVRPRFGRYADGLTGALDRLRDGDHKAFTGVMCDSYHDVWMELHRDLLLSLGIEREAEERAGAAR</sequence>
<dbReference type="HOGENOM" id="CLU_110202_0_0_11"/>
<dbReference type="AlphaFoldDB" id="D9WU04"/>
<gene>
    <name evidence="1" type="ORF">SSOG_01964</name>
</gene>
<keyword evidence="2" id="KW-1185">Reference proteome</keyword>
<accession>D9WU04</accession>
<dbReference type="OrthoDB" id="3568381at2"/>
<evidence type="ECO:0000313" key="1">
    <source>
        <dbReference type="EMBL" id="EFL22252.1"/>
    </source>
</evidence>
<reference evidence="1 2" key="1">
    <citation type="submission" date="2009-02" db="EMBL/GenBank/DDBJ databases">
        <title>Annotation of Streptomyces hygroscopicus strain ATCC 53653.</title>
        <authorList>
            <consortium name="The Broad Institute Genome Sequencing Platform"/>
            <consortium name="Broad Institute Microbial Sequencing Center"/>
            <person name="Fischbach M."/>
            <person name="Godfrey P."/>
            <person name="Ward D."/>
            <person name="Young S."/>
            <person name="Zeng Q."/>
            <person name="Koehrsen M."/>
            <person name="Alvarado L."/>
            <person name="Berlin A.M."/>
            <person name="Bochicchio J."/>
            <person name="Borenstein D."/>
            <person name="Chapman S.B."/>
            <person name="Chen Z."/>
            <person name="Engels R."/>
            <person name="Freedman E."/>
            <person name="Gellesch M."/>
            <person name="Goldberg J."/>
            <person name="Griggs A."/>
            <person name="Gujja S."/>
            <person name="Heilman E.R."/>
            <person name="Heiman D.I."/>
            <person name="Hepburn T.A."/>
            <person name="Howarth C."/>
            <person name="Jen D."/>
            <person name="Larson L."/>
            <person name="Lewis B."/>
            <person name="Mehta T."/>
            <person name="Park D."/>
            <person name="Pearson M."/>
            <person name="Richards J."/>
            <person name="Roberts A."/>
            <person name="Saif S."/>
            <person name="Shea T.D."/>
            <person name="Shenoy N."/>
            <person name="Sisk P."/>
            <person name="Stolte C."/>
            <person name="Sykes S.N."/>
            <person name="Thomson T."/>
            <person name="Walk T."/>
            <person name="White J."/>
            <person name="Yandava C."/>
            <person name="Straight P."/>
            <person name="Clardy J."/>
            <person name="Hung D."/>
            <person name="Kolter R."/>
            <person name="Mekalanos J."/>
            <person name="Walker S."/>
            <person name="Walsh C.T."/>
            <person name="Wieland-Brown L.C."/>
            <person name="Haas B."/>
            <person name="Nusbaum C."/>
            <person name="Birren B."/>
        </authorList>
    </citation>
    <scope>NUCLEOTIDE SEQUENCE [LARGE SCALE GENOMIC DNA]</scope>
    <source>
        <strain evidence="1 2">ATCC 53653</strain>
    </source>
</reference>
<dbReference type="Proteomes" id="UP000003963">
    <property type="component" value="Unassembled WGS sequence"/>
</dbReference>
<evidence type="ECO:0000313" key="2">
    <source>
        <dbReference type="Proteomes" id="UP000003963"/>
    </source>
</evidence>
<dbReference type="RefSeq" id="WP_009714073.1">
    <property type="nucleotide sequence ID" value="NZ_GG657754.1"/>
</dbReference>